<dbReference type="Gene3D" id="3.30.1490.190">
    <property type="match status" value="1"/>
</dbReference>
<evidence type="ECO:0000256" key="6">
    <source>
        <dbReference type="ARBA" id="ARBA00023163"/>
    </source>
</evidence>
<evidence type="ECO:0000313" key="7">
    <source>
        <dbReference type="EMBL" id="MEJ5944138.1"/>
    </source>
</evidence>
<dbReference type="Gene3D" id="1.10.10.10">
    <property type="entry name" value="Winged helix-like DNA-binding domain superfamily/Winged helix DNA-binding domain"/>
    <property type="match status" value="1"/>
</dbReference>
<comment type="caution">
    <text evidence="7">The sequence shown here is derived from an EMBL/GenBank/DDBJ whole genome shotgun (WGS) entry which is preliminary data.</text>
</comment>
<dbReference type="PANTHER" id="PTHR33202:SF7">
    <property type="entry name" value="FERRIC UPTAKE REGULATION PROTEIN"/>
    <property type="match status" value="1"/>
</dbReference>
<gene>
    <name evidence="7" type="ORF">WDZ17_02370</name>
</gene>
<keyword evidence="5" id="KW-0238">DNA-binding</keyword>
<dbReference type="Proteomes" id="UP001387100">
    <property type="component" value="Unassembled WGS sequence"/>
</dbReference>
<keyword evidence="3" id="KW-0862">Zinc</keyword>
<dbReference type="InterPro" id="IPR002481">
    <property type="entry name" value="FUR"/>
</dbReference>
<evidence type="ECO:0000256" key="5">
    <source>
        <dbReference type="ARBA" id="ARBA00023125"/>
    </source>
</evidence>
<evidence type="ECO:0000256" key="1">
    <source>
        <dbReference type="ARBA" id="ARBA00007957"/>
    </source>
</evidence>
<dbReference type="Pfam" id="PF01475">
    <property type="entry name" value="FUR"/>
    <property type="match status" value="1"/>
</dbReference>
<keyword evidence="8" id="KW-1185">Reference proteome</keyword>
<proteinExistence type="inferred from homology"/>
<keyword evidence="4" id="KW-0805">Transcription regulation</keyword>
<evidence type="ECO:0000256" key="2">
    <source>
        <dbReference type="ARBA" id="ARBA00022491"/>
    </source>
</evidence>
<dbReference type="InterPro" id="IPR043135">
    <property type="entry name" value="Fur_C"/>
</dbReference>
<evidence type="ECO:0000256" key="3">
    <source>
        <dbReference type="ARBA" id="ARBA00022833"/>
    </source>
</evidence>
<organism evidence="7 8">
    <name type="scientific">Pseudokineococcus basanitobsidens</name>
    <dbReference type="NCBI Taxonomy" id="1926649"/>
    <lineage>
        <taxon>Bacteria</taxon>
        <taxon>Bacillati</taxon>
        <taxon>Actinomycetota</taxon>
        <taxon>Actinomycetes</taxon>
        <taxon>Kineosporiales</taxon>
        <taxon>Kineosporiaceae</taxon>
        <taxon>Pseudokineococcus</taxon>
    </lineage>
</organism>
<dbReference type="RefSeq" id="WP_339573530.1">
    <property type="nucleotide sequence ID" value="NZ_JBBIAA010000002.1"/>
</dbReference>
<evidence type="ECO:0000313" key="8">
    <source>
        <dbReference type="Proteomes" id="UP001387100"/>
    </source>
</evidence>
<dbReference type="PANTHER" id="PTHR33202">
    <property type="entry name" value="ZINC UPTAKE REGULATION PROTEIN"/>
    <property type="match status" value="1"/>
</dbReference>
<evidence type="ECO:0000256" key="4">
    <source>
        <dbReference type="ARBA" id="ARBA00023015"/>
    </source>
</evidence>
<accession>A0ABU8RGJ2</accession>
<keyword evidence="6" id="KW-0804">Transcription</keyword>
<dbReference type="SUPFAM" id="SSF46785">
    <property type="entry name" value="Winged helix' DNA-binding domain"/>
    <property type="match status" value="1"/>
</dbReference>
<name>A0ABU8RGJ2_9ACTN</name>
<sequence length="174" mass="18364">MTGDDVRVRSAAPPDVVRGAHDAVARAVARLRTGGQRVTPPRRAVVEVLAAADEHLTADDVSARIDAVLPGVNRATVYRTLETLADLGVVTHVHVGHGATVHHLAGEAVGEDHLHAHCRRCGRVVDVPGDLLDAVRGRLVQELGFHLEPQHVALSGTCAVCSPSRAHRVPSGET</sequence>
<dbReference type="CDD" id="cd07153">
    <property type="entry name" value="Fur_like"/>
    <property type="match status" value="1"/>
</dbReference>
<reference evidence="7 8" key="1">
    <citation type="journal article" date="2017" name="Int. J. Syst. Evol. Microbiol.">
        <title>Pseudokineococcus basanitobsidens sp. nov., isolated from volcanic rock.</title>
        <authorList>
            <person name="Lee D.W."/>
            <person name="Park M.Y."/>
            <person name="Kim J.J."/>
            <person name="Kim B.S."/>
        </authorList>
    </citation>
    <scope>NUCLEOTIDE SEQUENCE [LARGE SCALE GENOMIC DNA]</scope>
    <source>
        <strain evidence="7 8">DSM 103726</strain>
    </source>
</reference>
<dbReference type="InterPro" id="IPR036390">
    <property type="entry name" value="WH_DNA-bd_sf"/>
</dbReference>
<keyword evidence="2" id="KW-0678">Repressor</keyword>
<comment type="similarity">
    <text evidence="1">Belongs to the Fur family.</text>
</comment>
<dbReference type="EMBL" id="JBBIAA010000002">
    <property type="protein sequence ID" value="MEJ5944138.1"/>
    <property type="molecule type" value="Genomic_DNA"/>
</dbReference>
<dbReference type="InterPro" id="IPR036388">
    <property type="entry name" value="WH-like_DNA-bd_sf"/>
</dbReference>
<protein>
    <submittedName>
        <fullName evidence="7">Fur family transcriptional regulator</fullName>
    </submittedName>
</protein>